<accession>A0A171LJP1</accession>
<dbReference type="PROSITE" id="PS00022">
    <property type="entry name" value="EGF_1"/>
    <property type="match status" value="1"/>
</dbReference>
<dbReference type="PANTHER" id="PTHR22722:SF14">
    <property type="entry name" value="MEGALIN, ISOFORM A"/>
    <property type="match status" value="1"/>
</dbReference>
<keyword evidence="6 17" id="KW-0732">Signal</keyword>
<dbReference type="Pfam" id="PF00057">
    <property type="entry name" value="Ldl_recept_a"/>
    <property type="match status" value="11"/>
</dbReference>
<dbReference type="SUPFAM" id="SSF63825">
    <property type="entry name" value="YWTD domain"/>
    <property type="match status" value="3"/>
</dbReference>
<evidence type="ECO:0000256" key="5">
    <source>
        <dbReference type="ARBA" id="ARBA00022692"/>
    </source>
</evidence>
<keyword evidence="7" id="KW-0677">Repeat</keyword>
<feature type="disulfide bond" evidence="13">
    <location>
        <begin position="1709"/>
        <end position="1718"/>
    </location>
</feature>
<comment type="caution">
    <text evidence="13">Lacks conserved residue(s) required for the propagation of feature annotation.</text>
</comment>
<evidence type="ECO:0000256" key="16">
    <source>
        <dbReference type="SAM" id="Phobius"/>
    </source>
</evidence>
<feature type="disulfide bond" evidence="14">
    <location>
        <begin position="229"/>
        <end position="247"/>
    </location>
</feature>
<dbReference type="Gene3D" id="2.120.10.30">
    <property type="entry name" value="TolB, C-terminal domain"/>
    <property type="match status" value="3"/>
</dbReference>
<feature type="disulfide bond" evidence="13">
    <location>
        <begin position="1687"/>
        <end position="1697"/>
    </location>
</feature>
<dbReference type="GO" id="GO:0043235">
    <property type="term" value="C:receptor complex"/>
    <property type="evidence" value="ECO:0007669"/>
    <property type="project" value="TreeGrafter"/>
</dbReference>
<dbReference type="Pfam" id="PF07645">
    <property type="entry name" value="EGF_CA"/>
    <property type="match status" value="2"/>
</dbReference>
<feature type="disulfide bond" evidence="14">
    <location>
        <begin position="1059"/>
        <end position="1074"/>
    </location>
</feature>
<dbReference type="FunFam" id="2.120.10.30:FF:000241">
    <property type="entry name" value="Low-density lipoprotein receptor-related protein 6"/>
    <property type="match status" value="1"/>
</dbReference>
<dbReference type="SUPFAM" id="SSF57424">
    <property type="entry name" value="LDL receptor-like module"/>
    <property type="match status" value="11"/>
</dbReference>
<comment type="subcellular location">
    <subcellularLocation>
        <location evidence="1">Membrane</location>
        <topology evidence="1">Single-pass type I membrane protein</topology>
    </subcellularLocation>
</comment>
<dbReference type="SMART" id="SM00179">
    <property type="entry name" value="EGF_CA"/>
    <property type="match status" value="5"/>
</dbReference>
<evidence type="ECO:0000256" key="7">
    <source>
        <dbReference type="ARBA" id="ARBA00022737"/>
    </source>
</evidence>
<dbReference type="PROSITE" id="PS50026">
    <property type="entry name" value="EGF_3"/>
    <property type="match status" value="1"/>
</dbReference>
<evidence type="ECO:0000256" key="17">
    <source>
        <dbReference type="SAM" id="SignalP"/>
    </source>
</evidence>
<feature type="domain" description="EGF-like" evidence="18">
    <location>
        <begin position="1683"/>
        <end position="1719"/>
    </location>
</feature>
<dbReference type="InterPro" id="IPR051221">
    <property type="entry name" value="LDLR-related"/>
</dbReference>
<dbReference type="SUPFAM" id="SSF57196">
    <property type="entry name" value="EGF/Laminin"/>
    <property type="match status" value="1"/>
</dbReference>
<dbReference type="SUPFAM" id="SSF57184">
    <property type="entry name" value="Growth factor receptor domain"/>
    <property type="match status" value="2"/>
</dbReference>
<comment type="similarity">
    <text evidence="2">Belongs to the LDLR family.</text>
</comment>
<dbReference type="PROSITE" id="PS50068">
    <property type="entry name" value="LDLRA_2"/>
    <property type="match status" value="12"/>
</dbReference>
<dbReference type="InterPro" id="IPR036055">
    <property type="entry name" value="LDL_receptor-like_sf"/>
</dbReference>
<dbReference type="InterPro" id="IPR001881">
    <property type="entry name" value="EGF-like_Ca-bd_dom"/>
</dbReference>
<evidence type="ECO:0000256" key="10">
    <source>
        <dbReference type="ARBA" id="ARBA00023157"/>
    </source>
</evidence>
<feature type="disulfide bond" evidence="14">
    <location>
        <begin position="1047"/>
        <end position="1065"/>
    </location>
</feature>
<evidence type="ECO:0000256" key="3">
    <source>
        <dbReference type="ARBA" id="ARBA00022536"/>
    </source>
</evidence>
<feature type="disulfide bond" evidence="14">
    <location>
        <begin position="200"/>
        <end position="215"/>
    </location>
</feature>
<organism evidence="19">
    <name type="scientific">Palaemon carinicauda</name>
    <name type="common">Ridgetail white prawn</name>
    <name type="synonym">Exopalaemon carinicauda</name>
    <dbReference type="NCBI Taxonomy" id="392227"/>
    <lineage>
        <taxon>Eukaryota</taxon>
        <taxon>Metazoa</taxon>
        <taxon>Ecdysozoa</taxon>
        <taxon>Arthropoda</taxon>
        <taxon>Crustacea</taxon>
        <taxon>Multicrustacea</taxon>
        <taxon>Malacostraca</taxon>
        <taxon>Eumalacostraca</taxon>
        <taxon>Eucarida</taxon>
        <taxon>Decapoda</taxon>
        <taxon>Pleocyemata</taxon>
        <taxon>Caridea</taxon>
        <taxon>Palaemonoidea</taxon>
        <taxon>Palaemonidae</taxon>
        <taxon>Palaemon</taxon>
    </lineage>
</organism>
<name>A0A171LJP1_PALCI</name>
<evidence type="ECO:0000256" key="14">
    <source>
        <dbReference type="PROSITE-ProRule" id="PRU00124"/>
    </source>
</evidence>
<proteinExistence type="evidence at transcript level"/>
<dbReference type="EMBL" id="KC506601">
    <property type="protein sequence ID" value="AHB12420.1"/>
    <property type="molecule type" value="mRNA"/>
</dbReference>
<evidence type="ECO:0000256" key="13">
    <source>
        <dbReference type="PROSITE-ProRule" id="PRU00076"/>
    </source>
</evidence>
<dbReference type="FunFam" id="2.10.25.10:FF:000009">
    <property type="entry name" value="Low-density lipoprotein receptor isoform 1"/>
    <property type="match status" value="2"/>
</dbReference>
<feature type="disulfide bond" evidence="14">
    <location>
        <begin position="977"/>
        <end position="992"/>
    </location>
</feature>
<feature type="disulfide bond" evidence="14">
    <location>
        <begin position="181"/>
        <end position="193"/>
    </location>
</feature>
<feature type="repeat" description="LDL-receptor class B" evidence="15">
    <location>
        <begin position="1553"/>
        <end position="1595"/>
    </location>
</feature>
<feature type="disulfide bond" evidence="14">
    <location>
        <begin position="160"/>
        <end position="175"/>
    </location>
</feature>
<feature type="disulfide bond" evidence="14">
    <location>
        <begin position="999"/>
        <end position="1011"/>
    </location>
</feature>
<dbReference type="InterPro" id="IPR018097">
    <property type="entry name" value="EGF_Ca-bd_CS"/>
</dbReference>
<dbReference type="InterPro" id="IPR009030">
    <property type="entry name" value="Growth_fac_rcpt_cys_sf"/>
</dbReference>
<dbReference type="PROSITE" id="PS01186">
    <property type="entry name" value="EGF_2"/>
    <property type="match status" value="2"/>
</dbReference>
<dbReference type="InterPro" id="IPR049883">
    <property type="entry name" value="NOTCH1_EGF-like"/>
</dbReference>
<evidence type="ECO:0000256" key="9">
    <source>
        <dbReference type="ARBA" id="ARBA00023136"/>
    </source>
</evidence>
<feature type="repeat" description="LDL-receptor class B" evidence="15">
    <location>
        <begin position="819"/>
        <end position="860"/>
    </location>
</feature>
<feature type="disulfide bond" evidence="14">
    <location>
        <begin position="1085"/>
        <end position="1103"/>
    </location>
</feature>
<feature type="disulfide bond" evidence="14">
    <location>
        <begin position="1097"/>
        <end position="1112"/>
    </location>
</feature>
<dbReference type="PROSITE" id="PS01187">
    <property type="entry name" value="EGF_CA"/>
    <property type="match status" value="1"/>
</dbReference>
<evidence type="ECO:0000256" key="6">
    <source>
        <dbReference type="ARBA" id="ARBA00022729"/>
    </source>
</evidence>
<keyword evidence="5 16" id="KW-0812">Transmembrane</keyword>
<feature type="signal peptide" evidence="17">
    <location>
        <begin position="1"/>
        <end position="19"/>
    </location>
</feature>
<feature type="disulfide bond" evidence="14">
    <location>
        <begin position="106"/>
        <end position="124"/>
    </location>
</feature>
<dbReference type="InterPro" id="IPR002172">
    <property type="entry name" value="LDrepeatLR_classA_rpt"/>
</dbReference>
<evidence type="ECO:0000313" key="19">
    <source>
        <dbReference type="EMBL" id="AHB12420.1"/>
    </source>
</evidence>
<feature type="disulfide bond" evidence="14">
    <location>
        <begin position="1006"/>
        <end position="1024"/>
    </location>
</feature>
<feature type="disulfide bond" evidence="14">
    <location>
        <begin position="80"/>
        <end position="95"/>
    </location>
</feature>
<dbReference type="PROSITE" id="PS51120">
    <property type="entry name" value="LDLRB"/>
    <property type="match status" value="4"/>
</dbReference>
<keyword evidence="11 19" id="KW-0675">Receptor</keyword>
<evidence type="ECO:0000256" key="15">
    <source>
        <dbReference type="PROSITE-ProRule" id="PRU00461"/>
    </source>
</evidence>
<keyword evidence="3 13" id="KW-0245">EGF-like domain</keyword>
<feature type="disulfide bond" evidence="14">
    <location>
        <begin position="1230"/>
        <end position="1242"/>
    </location>
</feature>
<dbReference type="GO" id="GO:0005509">
    <property type="term" value="F:calcium ion binding"/>
    <property type="evidence" value="ECO:0007669"/>
    <property type="project" value="InterPro"/>
</dbReference>
<feature type="repeat" description="LDL-receptor class B" evidence="15">
    <location>
        <begin position="508"/>
        <end position="550"/>
    </location>
</feature>
<feature type="chain" id="PRO_5007998013" evidence="17">
    <location>
        <begin position="20"/>
        <end position="1886"/>
    </location>
</feature>
<keyword evidence="9 16" id="KW-0472">Membrane</keyword>
<dbReference type="Pfam" id="PF00058">
    <property type="entry name" value="Ldl_recept_b"/>
    <property type="match status" value="1"/>
</dbReference>
<feature type="disulfide bond" evidence="14">
    <location>
        <begin position="1237"/>
        <end position="1255"/>
    </location>
</feature>
<feature type="disulfide bond" evidence="14">
    <location>
        <begin position="1040"/>
        <end position="1052"/>
    </location>
</feature>
<evidence type="ECO:0000256" key="1">
    <source>
        <dbReference type="ARBA" id="ARBA00004479"/>
    </source>
</evidence>
<evidence type="ECO:0000259" key="18">
    <source>
        <dbReference type="PROSITE" id="PS50026"/>
    </source>
</evidence>
<dbReference type="Gene3D" id="4.10.400.10">
    <property type="entry name" value="Low-density Lipoprotein Receptor"/>
    <property type="match status" value="11"/>
</dbReference>
<evidence type="ECO:0000256" key="11">
    <source>
        <dbReference type="ARBA" id="ARBA00023170"/>
    </source>
</evidence>
<dbReference type="GO" id="GO:0042562">
    <property type="term" value="F:hormone binding"/>
    <property type="evidence" value="ECO:0007669"/>
    <property type="project" value="TreeGrafter"/>
</dbReference>
<sequence length="1886" mass="209613">MSFLVVSFVFSLYFGDAWATTYSAAGSHIRHNRSPYSIPTNLTTVHPEGASSKSISSVPCTSGEWKCSGDGMCIDKSLRCDRIPHCPDMSDELGCEDCDKLRFYRCRNGECIPKFFQCDGTIDCSDKSDELDCIDKESSCPLKQFRCKLNNLCIPKLWLCDGAPDCLDHSDEEECPTKPACREDQFRCKNGVCVSLGYVCDGEFDCKEGEDESDCEISRCKENPNHYQCKDGTCLQPEKVCDGRRDCSDGSDEGGLCSRQCKVGDCSHLCYSTPGGPHCMCSQGYRPLSDKDCADIDECQRNVSICDHFCENLPGSYKCVCGEKYNLESDNKTCVNEGFGYGFIIVAMNREIREIYLNAISYNSVFSGQDLIQCVAYDPVEDKVYWSNSIAILRKGRMTSEQPEAIVNKGIRRVESLAVDWYGRNLYVADSGIQKIIVCALSGLNCQVLLDNVNPRTLRLDIKNRLLFWTDTKRQVIMKAGMDGSKPVSLISDGIKIPNGLALDPPARRVYWMDAGHSRIEHVLYDGTDRKNLPYGAVSHPFSMDVWESRLYWSDLDHEHVRSCLKTNGKSVQMVLKGTSRNDFYGLTLYHTTMFDQGNNPCRERLCSHLCLLSPGSTAGYKCACPAEMEISTDMHSCKAKAHVAFPFVSDGDKFYMLFNPEMGTMRIERELSHLRVERVGDFVYDPRQRSVIVSDVFKKNLLRVPLESGRVHHIMDNVVAVGVSFDWLRNNVYWVDGEKKVVEVISGAGYHRNVLASGYHNPTDITVAPLQGFFFVTDAGLVPFIQRCGLEGMNCKNVVTENLYRPSSIVMDKDPEMQRIYWCDTEMGVIETAATDGTRRALLQSRLHSPISIMVSKDYLMWTLEARDNLYIASKKTNDTRAFSLKLDTADYGVRVLKLADVGWEVPVNVSLAFCQQGNGGCSHLCLGNNTHTQVCSCGLGYQLMPDGKLCSTLDCPKNFFSCHTTGECVLSSWKCDGTPDCSDRSDELNCTQQQKPCSSDQFRCSSGNCISKAWVCDGNNDCFDGSDEKLPDCQNKTCRANYYACKSGQCVPGMWRCDGFKECEDGSDEDDCPENCGEHKFTCNDGSCIPDVWHCDNGEDCRDGSDEWNCTGKVTTTTVSGLTDSSKKWTCDDDEITCEVLDGDDPVCVEESSRCDGMEQCPYGDDEKDCGCADDQFKCLYTDRCIPRRWVCNQIKDCKDGSDEDCSLNATTTIVPDSEKTTTSGWLCQPGEHPCKNGQCIKSSMLCDGSSDCNDGSDEWDHCFTNCQKYNGGCQHECHSTVDAVYCSCHRGYHLDSDGKSCLDDEECDVEETCAHLCIEMKGSYMCSCMEGYTLEPDRRTCKLTKDKEWALVAGSEGILNMTTQLQVMSRIPLEDDVSLNSFDFDPSSDSFIYADDKGFIVQMAAKADPFPGAIETVWRSSNPQGIAVDAVASNLYFSEYFVNPPSIETKAKAEDKSKRSMVETEDVYSIINMCSLKNRRCTRVYEAFNVKVPSTKVAPVEENFFFCINHQSGENQGQIMASKLDGTSPRVLHQEKVVRCGALALDLPKKRIYWTDTVLNSIQSVSWNGDGYRLVIEEGVHNPVALMLLGEKLTWSNKGGKLGQCHKYYGSYKGKLLDSGDKNKKFEGRALIAVGPPLNVKDPCLDKNCSHLCVKDKGEGKCLCENGFKVSQQDPTACIRADTCPGNPCAVGTCEMISSKRFVCRCPSGFSGMLCEVSQDPLKQSSNVGTAVAVVLIVVILVALVAGVLWYRRQPFLFWMSKRRMSNQTYRFSNPAFGVMADTRIVSSKSPVPSSCASQGTNPPFHLITGPQDGDGSGCENPFSVVEVSQINTSLDSAVVSGTDSTSYNAAFNKVDLESPIPPPNYLQEERKEWVLSPYNPLK</sequence>
<evidence type="ECO:0000256" key="12">
    <source>
        <dbReference type="ARBA" id="ARBA00023180"/>
    </source>
</evidence>
<dbReference type="PANTHER" id="PTHR22722">
    <property type="entry name" value="LOW-DENSITY LIPOPROTEIN RECEPTOR-RELATED PROTEIN 2-RELATED"/>
    <property type="match status" value="1"/>
</dbReference>
<dbReference type="GO" id="GO:0016324">
    <property type="term" value="C:apical plasma membrane"/>
    <property type="evidence" value="ECO:0007669"/>
    <property type="project" value="TreeGrafter"/>
</dbReference>
<dbReference type="InterPro" id="IPR023415">
    <property type="entry name" value="LDLR_class-A_CS"/>
</dbReference>
<feature type="transmembrane region" description="Helical" evidence="16">
    <location>
        <begin position="1731"/>
        <end position="1754"/>
    </location>
</feature>
<protein>
    <submittedName>
        <fullName evidence="19">Vitellogenin receptor</fullName>
    </submittedName>
</protein>
<dbReference type="SMART" id="SM00192">
    <property type="entry name" value="LDLa"/>
    <property type="match status" value="12"/>
</dbReference>
<dbReference type="FunFam" id="4.10.400.10:FF:000002">
    <property type="entry name" value="Low-density lipoprotein receptor-related protein 1"/>
    <property type="match status" value="1"/>
</dbReference>
<keyword evidence="12" id="KW-0325">Glycoprotein</keyword>
<dbReference type="GO" id="GO:0006898">
    <property type="term" value="P:receptor-mediated endocytosis"/>
    <property type="evidence" value="ECO:0007669"/>
    <property type="project" value="TreeGrafter"/>
</dbReference>
<dbReference type="PROSITE" id="PS01209">
    <property type="entry name" value="LDLRA_1"/>
    <property type="match status" value="5"/>
</dbReference>
<feature type="disulfide bond" evidence="14">
    <location>
        <begin position="1078"/>
        <end position="1090"/>
    </location>
</feature>
<dbReference type="PRINTS" id="PR00261">
    <property type="entry name" value="LDLRECEPTOR"/>
</dbReference>
<dbReference type="SMART" id="SM00181">
    <property type="entry name" value="EGF"/>
    <property type="match status" value="11"/>
</dbReference>
<dbReference type="CDD" id="cd00112">
    <property type="entry name" value="LDLa"/>
    <property type="match status" value="11"/>
</dbReference>
<dbReference type="InterPro" id="IPR000033">
    <property type="entry name" value="LDLR_classB_rpt"/>
</dbReference>
<evidence type="ECO:0000256" key="4">
    <source>
        <dbReference type="ARBA" id="ARBA00022583"/>
    </source>
</evidence>
<feature type="disulfide bond" evidence="14">
    <location>
        <begin position="118"/>
        <end position="133"/>
    </location>
</feature>
<feature type="disulfide bond" evidence="14">
    <location>
        <begin position="1157"/>
        <end position="1172"/>
    </location>
</feature>
<dbReference type="Gene3D" id="2.10.25.10">
    <property type="entry name" value="Laminin"/>
    <property type="match status" value="5"/>
</dbReference>
<dbReference type="FunFam" id="4.10.400.10:FF:000065">
    <property type="entry name" value="Transmembrane protease serine 7"/>
    <property type="match status" value="1"/>
</dbReference>
<feature type="repeat" description="LDL-receptor class B" evidence="15">
    <location>
        <begin position="465"/>
        <end position="507"/>
    </location>
</feature>
<reference evidence="19" key="1">
    <citation type="submission" date="2013-01" db="EMBL/GenBank/DDBJ databases">
        <title>Cloning and expression of VgR in ridgetail white prawn, Exopalaemon carinicauda.</title>
        <authorList>
            <person name="Liang J.P."/>
            <person name="Li J."/>
            <person name="Liu P."/>
            <person name="Li J.T."/>
        </authorList>
    </citation>
    <scope>NUCLEOTIDE SEQUENCE</scope>
</reference>
<keyword evidence="10 13" id="KW-1015">Disulfide bond</keyword>
<evidence type="ECO:0000256" key="2">
    <source>
        <dbReference type="ARBA" id="ARBA00009939"/>
    </source>
</evidence>
<keyword evidence="4" id="KW-0254">Endocytosis</keyword>
<dbReference type="InterPro" id="IPR011042">
    <property type="entry name" value="6-blade_b-propeller_TolB-like"/>
</dbReference>
<keyword evidence="8 16" id="KW-1133">Transmembrane helix</keyword>
<evidence type="ECO:0000256" key="8">
    <source>
        <dbReference type="ARBA" id="ARBA00022989"/>
    </source>
</evidence>
<dbReference type="SMR" id="A0A171LJP1"/>
<dbReference type="InterPro" id="IPR000742">
    <property type="entry name" value="EGF"/>
</dbReference>
<dbReference type="SMART" id="SM00135">
    <property type="entry name" value="LY"/>
    <property type="match status" value="9"/>
</dbReference>
<feature type="disulfide bond" evidence="14">
    <location>
        <begin position="188"/>
        <end position="206"/>
    </location>
</feature>